<gene>
    <name evidence="10" type="ORF">I8J29_20740</name>
</gene>
<dbReference type="Gene3D" id="3.30.300.210">
    <property type="entry name" value="Nutrient germinant receptor protein C, domain 3"/>
    <property type="match status" value="1"/>
</dbReference>
<evidence type="ECO:0000313" key="10">
    <source>
        <dbReference type="EMBL" id="MBO7746649.1"/>
    </source>
</evidence>
<dbReference type="Pfam" id="PF05504">
    <property type="entry name" value="Spore_GerAC"/>
    <property type="match status" value="1"/>
</dbReference>
<dbReference type="InterPro" id="IPR008844">
    <property type="entry name" value="Spore_GerAC-like"/>
</dbReference>
<dbReference type="InterPro" id="IPR038501">
    <property type="entry name" value="Spore_GerAC_C_sf"/>
</dbReference>
<feature type="domain" description="Spore germination GerAC-like C-terminal" evidence="8">
    <location>
        <begin position="199"/>
        <end position="366"/>
    </location>
</feature>
<keyword evidence="4" id="KW-0732">Signal</keyword>
<evidence type="ECO:0000256" key="1">
    <source>
        <dbReference type="ARBA" id="ARBA00004635"/>
    </source>
</evidence>
<name>A0ABS3WEB3_9BACL</name>
<dbReference type="InterPro" id="IPR046953">
    <property type="entry name" value="Spore_GerAC-like_C"/>
</dbReference>
<dbReference type="RefSeq" id="WP_208849402.1">
    <property type="nucleotide sequence ID" value="NZ_JAGGDJ010000021.1"/>
</dbReference>
<evidence type="ECO:0000259" key="8">
    <source>
        <dbReference type="Pfam" id="PF05504"/>
    </source>
</evidence>
<dbReference type="InterPro" id="IPR057336">
    <property type="entry name" value="GerAC_N"/>
</dbReference>
<dbReference type="Pfam" id="PF25198">
    <property type="entry name" value="Spore_GerAC_N"/>
    <property type="match status" value="1"/>
</dbReference>
<evidence type="ECO:0000313" key="11">
    <source>
        <dbReference type="Proteomes" id="UP000670947"/>
    </source>
</evidence>
<proteinExistence type="inferred from homology"/>
<evidence type="ECO:0000256" key="3">
    <source>
        <dbReference type="ARBA" id="ARBA00022544"/>
    </source>
</evidence>
<comment type="subcellular location">
    <subcellularLocation>
        <location evidence="1">Membrane</location>
        <topology evidence="1">Lipid-anchor</topology>
    </subcellularLocation>
</comment>
<evidence type="ECO:0000259" key="9">
    <source>
        <dbReference type="Pfam" id="PF25198"/>
    </source>
</evidence>
<evidence type="ECO:0000256" key="5">
    <source>
        <dbReference type="ARBA" id="ARBA00023136"/>
    </source>
</evidence>
<sequence>MRNLRRLIALLALAVAVLLGGCGDQRVLERIGFIQTTSYDLLPNGELKVAVAIPRLDEESSEQREVLSTTARTSKLARVEMSRQTSLQLVSGQLRVTLLGKSFVQAGIGHHLDTQVRDPAVSPLMKIAVVNGDAEELLNRRYSQHPRTDRYIERMLEKEASTHSIPRSTLHQFVRDYFDDGIDPVAPLLRQAGENIVTDGIALFKHDRYVERLPPKEAMIFAVLRGNFRQGEFAFALPKGERTSKESVFITSLVSKRGVRVSGSGDKTKVVISAKLHGSLLEYMGGLDLGRREDVKKLEAEVGAYLSGEAERVMKKMQAKGADSAGVGTYVRNHMGYAAWKKVNWERVYPNVDVECRIRMTIDNVGKMK</sequence>
<dbReference type="PANTHER" id="PTHR35789:SF1">
    <property type="entry name" value="SPORE GERMINATION PROTEIN B3"/>
    <property type="match status" value="1"/>
</dbReference>
<comment type="similarity">
    <text evidence="2">Belongs to the GerABKC lipoprotein family.</text>
</comment>
<reference evidence="10 11" key="1">
    <citation type="submission" date="2021-03" db="EMBL/GenBank/DDBJ databases">
        <title>Paenibacillus artemisicola MWE-103 whole genome sequence.</title>
        <authorList>
            <person name="Ham Y.J."/>
        </authorList>
    </citation>
    <scope>NUCLEOTIDE SEQUENCE [LARGE SCALE GENOMIC DNA]</scope>
    <source>
        <strain evidence="10 11">MWE-103</strain>
    </source>
</reference>
<dbReference type="EMBL" id="JAGGDJ010000021">
    <property type="protein sequence ID" value="MBO7746649.1"/>
    <property type="molecule type" value="Genomic_DNA"/>
</dbReference>
<keyword evidence="11" id="KW-1185">Reference proteome</keyword>
<evidence type="ECO:0000256" key="2">
    <source>
        <dbReference type="ARBA" id="ARBA00007886"/>
    </source>
</evidence>
<protein>
    <submittedName>
        <fullName evidence="10">Ger(X)C family spore germination protein</fullName>
    </submittedName>
</protein>
<organism evidence="10 11">
    <name type="scientific">Paenibacillus artemisiicola</name>
    <dbReference type="NCBI Taxonomy" id="1172618"/>
    <lineage>
        <taxon>Bacteria</taxon>
        <taxon>Bacillati</taxon>
        <taxon>Bacillota</taxon>
        <taxon>Bacilli</taxon>
        <taxon>Bacillales</taxon>
        <taxon>Paenibacillaceae</taxon>
        <taxon>Paenibacillus</taxon>
    </lineage>
</organism>
<comment type="caution">
    <text evidence="10">The sequence shown here is derived from an EMBL/GenBank/DDBJ whole genome shotgun (WGS) entry which is preliminary data.</text>
</comment>
<keyword evidence="6" id="KW-0564">Palmitate</keyword>
<dbReference type="NCBIfam" id="TIGR02887">
    <property type="entry name" value="spore_ger_x_C"/>
    <property type="match status" value="1"/>
</dbReference>
<keyword evidence="7" id="KW-0449">Lipoprotein</keyword>
<keyword evidence="3" id="KW-0309">Germination</keyword>
<feature type="domain" description="Spore germination protein N-terminal" evidence="9">
    <location>
        <begin position="24"/>
        <end position="190"/>
    </location>
</feature>
<evidence type="ECO:0000256" key="6">
    <source>
        <dbReference type="ARBA" id="ARBA00023139"/>
    </source>
</evidence>
<evidence type="ECO:0000256" key="7">
    <source>
        <dbReference type="ARBA" id="ARBA00023288"/>
    </source>
</evidence>
<dbReference type="PANTHER" id="PTHR35789">
    <property type="entry name" value="SPORE GERMINATION PROTEIN B3"/>
    <property type="match status" value="1"/>
</dbReference>
<dbReference type="PROSITE" id="PS51257">
    <property type="entry name" value="PROKAR_LIPOPROTEIN"/>
    <property type="match status" value="1"/>
</dbReference>
<dbReference type="Proteomes" id="UP000670947">
    <property type="component" value="Unassembled WGS sequence"/>
</dbReference>
<keyword evidence="5" id="KW-0472">Membrane</keyword>
<evidence type="ECO:0000256" key="4">
    <source>
        <dbReference type="ARBA" id="ARBA00022729"/>
    </source>
</evidence>
<accession>A0ABS3WEB3</accession>